<name>A0ABP9K6F3_9NOCA</name>
<dbReference type="PANTHER" id="PTHR42999">
    <property type="entry name" value="ANTIBIOTIC RESISTANCE PROTEIN MCBG"/>
    <property type="match status" value="1"/>
</dbReference>
<sequence length="215" mass="23579">MTRELADLPYARHLVPLAQELAPEGDYDCVHIDGDTDFDDVHLPHARFTESAFTGLVVNGGSMRHTRFVDVWQRGVRWIGTELADTSWQDTEAVDGAMSGVDLGGATLRRVRFVGCKFDSVNFRSARLREVTFTECVLRDCDFGGARVHRTSFPQSEVGGMSLHGAELNNVDFRGAARLDIAEGIEAMRGAIVSPMQLMELAPALALATGIIVRD</sequence>
<evidence type="ECO:0000313" key="2">
    <source>
        <dbReference type="Proteomes" id="UP001500603"/>
    </source>
</evidence>
<organism evidence="1 2">
    <name type="scientific">Nocardia callitridis</name>
    <dbReference type="NCBI Taxonomy" id="648753"/>
    <lineage>
        <taxon>Bacteria</taxon>
        <taxon>Bacillati</taxon>
        <taxon>Actinomycetota</taxon>
        <taxon>Actinomycetes</taxon>
        <taxon>Mycobacteriales</taxon>
        <taxon>Nocardiaceae</taxon>
        <taxon>Nocardia</taxon>
    </lineage>
</organism>
<gene>
    <name evidence="1" type="ORF">GCM10023318_20390</name>
</gene>
<dbReference type="InterPro" id="IPR052949">
    <property type="entry name" value="PA_immunity-related"/>
</dbReference>
<dbReference type="PANTHER" id="PTHR42999:SF1">
    <property type="entry name" value="PENTAPEPTIDE REPEAT-CONTAINING PROTEIN"/>
    <property type="match status" value="1"/>
</dbReference>
<evidence type="ECO:0000313" key="1">
    <source>
        <dbReference type="EMBL" id="GAA5050286.1"/>
    </source>
</evidence>
<dbReference type="InterPro" id="IPR001646">
    <property type="entry name" value="5peptide_repeat"/>
</dbReference>
<dbReference type="Gene3D" id="2.160.20.80">
    <property type="entry name" value="E3 ubiquitin-protein ligase SopA"/>
    <property type="match status" value="1"/>
</dbReference>
<dbReference type="Proteomes" id="UP001500603">
    <property type="component" value="Unassembled WGS sequence"/>
</dbReference>
<dbReference type="Pfam" id="PF13599">
    <property type="entry name" value="Pentapeptide_4"/>
    <property type="match status" value="1"/>
</dbReference>
<comment type="caution">
    <text evidence="1">The sequence shown here is derived from an EMBL/GenBank/DDBJ whole genome shotgun (WGS) entry which is preliminary data.</text>
</comment>
<dbReference type="SUPFAM" id="SSF141571">
    <property type="entry name" value="Pentapeptide repeat-like"/>
    <property type="match status" value="1"/>
</dbReference>
<dbReference type="EMBL" id="BAABJM010000002">
    <property type="protein sequence ID" value="GAA5050286.1"/>
    <property type="molecule type" value="Genomic_DNA"/>
</dbReference>
<keyword evidence="2" id="KW-1185">Reference proteome</keyword>
<dbReference type="RefSeq" id="WP_345494996.1">
    <property type="nucleotide sequence ID" value="NZ_BAABJM010000002.1"/>
</dbReference>
<protein>
    <submittedName>
        <fullName evidence="1">Pentapeptide repeat-containing protein</fullName>
    </submittedName>
</protein>
<proteinExistence type="predicted"/>
<reference evidence="2" key="1">
    <citation type="journal article" date="2019" name="Int. J. Syst. Evol. Microbiol.">
        <title>The Global Catalogue of Microorganisms (GCM) 10K type strain sequencing project: providing services to taxonomists for standard genome sequencing and annotation.</title>
        <authorList>
            <consortium name="The Broad Institute Genomics Platform"/>
            <consortium name="The Broad Institute Genome Sequencing Center for Infectious Disease"/>
            <person name="Wu L."/>
            <person name="Ma J."/>
        </authorList>
    </citation>
    <scope>NUCLEOTIDE SEQUENCE [LARGE SCALE GENOMIC DNA]</scope>
    <source>
        <strain evidence="2">JCM 18298</strain>
    </source>
</reference>
<accession>A0ABP9K6F3</accession>